<dbReference type="InterPro" id="IPR005142">
    <property type="entry name" value="eRF1_3"/>
</dbReference>
<name>A0A9N9FAD0_9GLOM</name>
<dbReference type="PANTHER" id="PTHR10113">
    <property type="entry name" value="PEPTIDE CHAIN RELEASE FACTOR SUBUNIT 1"/>
    <property type="match status" value="1"/>
</dbReference>
<dbReference type="AlphaFoldDB" id="A0A9N9FAD0"/>
<dbReference type="EMBL" id="CAJVPJ010000395">
    <property type="protein sequence ID" value="CAG8520345.1"/>
    <property type="molecule type" value="Genomic_DNA"/>
</dbReference>
<keyword evidence="3" id="KW-1185">Reference proteome</keyword>
<organism evidence="2 3">
    <name type="scientific">Paraglomus occultum</name>
    <dbReference type="NCBI Taxonomy" id="144539"/>
    <lineage>
        <taxon>Eukaryota</taxon>
        <taxon>Fungi</taxon>
        <taxon>Fungi incertae sedis</taxon>
        <taxon>Mucoromycota</taxon>
        <taxon>Glomeromycotina</taxon>
        <taxon>Glomeromycetes</taxon>
        <taxon>Paraglomerales</taxon>
        <taxon>Paraglomeraceae</taxon>
        <taxon>Paraglomus</taxon>
    </lineage>
</organism>
<accession>A0A9N9FAD0</accession>
<evidence type="ECO:0000259" key="1">
    <source>
        <dbReference type="Pfam" id="PF03465"/>
    </source>
</evidence>
<evidence type="ECO:0000313" key="3">
    <source>
        <dbReference type="Proteomes" id="UP000789572"/>
    </source>
</evidence>
<comment type="caution">
    <text evidence="2">The sequence shown here is derived from an EMBL/GenBank/DDBJ whole genome shotgun (WGS) entry which is preliminary data.</text>
</comment>
<gene>
    <name evidence="2" type="ORF">POCULU_LOCUS3538</name>
</gene>
<dbReference type="SUPFAM" id="SSF55315">
    <property type="entry name" value="L30e-like"/>
    <property type="match status" value="1"/>
</dbReference>
<sequence>GLELGAVETLIVWENLDISRYILKNAVGTETVIHLTKEQEKDRSRFQDKETGAEMEVVDKLSLLEWLAEHYKDFGATLEFITNRSPEGSQFVKGFGGIGGLLRYKVDFDQLTYDSDDGFLSD</sequence>
<dbReference type="OrthoDB" id="10254527at2759"/>
<proteinExistence type="predicted"/>
<dbReference type="Gene3D" id="3.30.1330.30">
    <property type="match status" value="1"/>
</dbReference>
<dbReference type="Proteomes" id="UP000789572">
    <property type="component" value="Unassembled WGS sequence"/>
</dbReference>
<dbReference type="InterPro" id="IPR029064">
    <property type="entry name" value="Ribosomal_eL30-like_sf"/>
</dbReference>
<feature type="non-terminal residue" evidence="2">
    <location>
        <position position="122"/>
    </location>
</feature>
<dbReference type="GO" id="GO:0003747">
    <property type="term" value="F:translation release factor activity"/>
    <property type="evidence" value="ECO:0007669"/>
    <property type="project" value="InterPro"/>
</dbReference>
<dbReference type="Pfam" id="PF03465">
    <property type="entry name" value="eRF1_3"/>
    <property type="match status" value="1"/>
</dbReference>
<feature type="domain" description="eRF1" evidence="1">
    <location>
        <begin position="2"/>
        <end position="106"/>
    </location>
</feature>
<evidence type="ECO:0000313" key="2">
    <source>
        <dbReference type="EMBL" id="CAG8520345.1"/>
    </source>
</evidence>
<reference evidence="2" key="1">
    <citation type="submission" date="2021-06" db="EMBL/GenBank/DDBJ databases">
        <authorList>
            <person name="Kallberg Y."/>
            <person name="Tangrot J."/>
            <person name="Rosling A."/>
        </authorList>
    </citation>
    <scope>NUCLEOTIDE SEQUENCE</scope>
    <source>
        <strain evidence="2">IA702</strain>
    </source>
</reference>
<protein>
    <submittedName>
        <fullName evidence="2">7038_t:CDS:1</fullName>
    </submittedName>
</protein>
<dbReference type="InterPro" id="IPR004403">
    <property type="entry name" value="Peptide_chain-rel_eRF1/aRF1"/>
</dbReference>
<dbReference type="FunFam" id="3.30.1330.30:FF:000032">
    <property type="entry name" value="Eukaryotic peptide chain release factor subunit 1"/>
    <property type="match status" value="1"/>
</dbReference>